<sequence>MPRVGHFFRIADSRLYFEPWALNRSHDQLTNYHHLSPASLMYDALPCHVRRLWTGR</sequence>
<gene>
    <name evidence="1" type="ORF">M413DRAFT_449020</name>
</gene>
<dbReference type="EMBL" id="KN831803">
    <property type="protein sequence ID" value="KIM36673.1"/>
    <property type="molecule type" value="Genomic_DNA"/>
</dbReference>
<accession>A0A0C2XFH5</accession>
<keyword evidence="2" id="KW-1185">Reference proteome</keyword>
<name>A0A0C2XFH5_HEBCY</name>
<dbReference type="HOGENOM" id="CLU_3014396_0_0_1"/>
<reference evidence="1 2" key="1">
    <citation type="submission" date="2014-04" db="EMBL/GenBank/DDBJ databases">
        <authorList>
            <consortium name="DOE Joint Genome Institute"/>
            <person name="Kuo A."/>
            <person name="Gay G."/>
            <person name="Dore J."/>
            <person name="Kohler A."/>
            <person name="Nagy L.G."/>
            <person name="Floudas D."/>
            <person name="Copeland A."/>
            <person name="Barry K.W."/>
            <person name="Cichocki N."/>
            <person name="Veneault-Fourrey C."/>
            <person name="LaButti K."/>
            <person name="Lindquist E.A."/>
            <person name="Lipzen A."/>
            <person name="Lundell T."/>
            <person name="Morin E."/>
            <person name="Murat C."/>
            <person name="Sun H."/>
            <person name="Tunlid A."/>
            <person name="Henrissat B."/>
            <person name="Grigoriev I.V."/>
            <person name="Hibbett D.S."/>
            <person name="Martin F."/>
            <person name="Nordberg H.P."/>
            <person name="Cantor M.N."/>
            <person name="Hua S.X."/>
        </authorList>
    </citation>
    <scope>NUCLEOTIDE SEQUENCE [LARGE SCALE GENOMIC DNA]</scope>
    <source>
        <strain evidence="2">h7</strain>
    </source>
</reference>
<evidence type="ECO:0000313" key="1">
    <source>
        <dbReference type="EMBL" id="KIM36673.1"/>
    </source>
</evidence>
<dbReference type="Proteomes" id="UP000053424">
    <property type="component" value="Unassembled WGS sequence"/>
</dbReference>
<organism evidence="1 2">
    <name type="scientific">Hebeloma cylindrosporum</name>
    <dbReference type="NCBI Taxonomy" id="76867"/>
    <lineage>
        <taxon>Eukaryota</taxon>
        <taxon>Fungi</taxon>
        <taxon>Dikarya</taxon>
        <taxon>Basidiomycota</taxon>
        <taxon>Agaricomycotina</taxon>
        <taxon>Agaricomycetes</taxon>
        <taxon>Agaricomycetidae</taxon>
        <taxon>Agaricales</taxon>
        <taxon>Agaricineae</taxon>
        <taxon>Hymenogastraceae</taxon>
        <taxon>Hebeloma</taxon>
    </lineage>
</organism>
<evidence type="ECO:0000313" key="2">
    <source>
        <dbReference type="Proteomes" id="UP000053424"/>
    </source>
</evidence>
<protein>
    <submittedName>
        <fullName evidence="1">Uncharacterized protein</fullName>
    </submittedName>
</protein>
<proteinExistence type="predicted"/>
<reference evidence="2" key="2">
    <citation type="submission" date="2015-01" db="EMBL/GenBank/DDBJ databases">
        <title>Evolutionary Origins and Diversification of the Mycorrhizal Mutualists.</title>
        <authorList>
            <consortium name="DOE Joint Genome Institute"/>
            <consortium name="Mycorrhizal Genomics Consortium"/>
            <person name="Kohler A."/>
            <person name="Kuo A."/>
            <person name="Nagy L.G."/>
            <person name="Floudas D."/>
            <person name="Copeland A."/>
            <person name="Barry K.W."/>
            <person name="Cichocki N."/>
            <person name="Veneault-Fourrey C."/>
            <person name="LaButti K."/>
            <person name="Lindquist E.A."/>
            <person name="Lipzen A."/>
            <person name="Lundell T."/>
            <person name="Morin E."/>
            <person name="Murat C."/>
            <person name="Riley R."/>
            <person name="Ohm R."/>
            <person name="Sun H."/>
            <person name="Tunlid A."/>
            <person name="Henrissat B."/>
            <person name="Grigoriev I.V."/>
            <person name="Hibbett D.S."/>
            <person name="Martin F."/>
        </authorList>
    </citation>
    <scope>NUCLEOTIDE SEQUENCE [LARGE SCALE GENOMIC DNA]</scope>
    <source>
        <strain evidence="2">h7</strain>
    </source>
</reference>
<dbReference type="AlphaFoldDB" id="A0A0C2XFH5"/>